<dbReference type="InterPro" id="IPR003593">
    <property type="entry name" value="AAA+_ATPase"/>
</dbReference>
<evidence type="ECO:0000313" key="5">
    <source>
        <dbReference type="EMBL" id="SHI38769.1"/>
    </source>
</evidence>
<dbReference type="EMBL" id="FQZP01000001">
    <property type="protein sequence ID" value="SHI38769.1"/>
    <property type="molecule type" value="Genomic_DNA"/>
</dbReference>
<dbReference type="Proteomes" id="UP000324781">
    <property type="component" value="Unassembled WGS sequence"/>
</dbReference>
<dbReference type="CDD" id="cd03255">
    <property type="entry name" value="ABC_MJ0796_LolCDE_FtsE"/>
    <property type="match status" value="1"/>
</dbReference>
<dbReference type="GO" id="GO:0005524">
    <property type="term" value="F:ATP binding"/>
    <property type="evidence" value="ECO:0007669"/>
    <property type="project" value="UniProtKB-KW"/>
</dbReference>
<dbReference type="InterPro" id="IPR015854">
    <property type="entry name" value="ABC_transpr_LolD-like"/>
</dbReference>
<dbReference type="Pfam" id="PF00005">
    <property type="entry name" value="ABC_tran"/>
    <property type="match status" value="1"/>
</dbReference>
<sequence>MVLRVNQLTKEFKRGNTSFFAVKNAGLSVYPGDFVSIIGRSGSGKTTLLNLIAGLLKPTSGSIEIGGKDISSFNDAEASRYRNAIIGYVPQGQSLLANLTVLDNVRLPFYFFRREGDAAKKALSLLEQVGIPHLAYMYPRQLSGGEMRRVAIARALINDPAILLADEPTSDLDVQTTAEVMKLFKEISLSGTAVLMVTHDLEAIHEEARVFRMDAGVLTGQA</sequence>
<dbReference type="PANTHER" id="PTHR24220">
    <property type="entry name" value="IMPORT ATP-BINDING PROTEIN"/>
    <property type="match status" value="1"/>
</dbReference>
<dbReference type="GO" id="GO:0005886">
    <property type="term" value="C:plasma membrane"/>
    <property type="evidence" value="ECO:0007669"/>
    <property type="project" value="TreeGrafter"/>
</dbReference>
<keyword evidence="2" id="KW-0547">Nucleotide-binding</keyword>
<dbReference type="InterPro" id="IPR017911">
    <property type="entry name" value="MacB-like_ATP-bd"/>
</dbReference>
<evidence type="ECO:0000256" key="2">
    <source>
        <dbReference type="ARBA" id="ARBA00022741"/>
    </source>
</evidence>
<evidence type="ECO:0000259" key="4">
    <source>
        <dbReference type="PROSITE" id="PS50893"/>
    </source>
</evidence>
<keyword evidence="3 5" id="KW-0067">ATP-binding</keyword>
<dbReference type="AlphaFoldDB" id="A0A1M6AQH1"/>
<dbReference type="GO" id="GO:0016887">
    <property type="term" value="F:ATP hydrolysis activity"/>
    <property type="evidence" value="ECO:0007669"/>
    <property type="project" value="InterPro"/>
</dbReference>
<dbReference type="PANTHER" id="PTHR24220:SF662">
    <property type="entry name" value="ABC TRANSPORTER ATP-BINDING PROTEIN"/>
    <property type="match status" value="1"/>
</dbReference>
<dbReference type="GO" id="GO:0022857">
    <property type="term" value="F:transmembrane transporter activity"/>
    <property type="evidence" value="ECO:0007669"/>
    <property type="project" value="TreeGrafter"/>
</dbReference>
<dbReference type="PROSITE" id="PS00211">
    <property type="entry name" value="ABC_TRANSPORTER_1"/>
    <property type="match status" value="1"/>
</dbReference>
<protein>
    <submittedName>
        <fullName evidence="5">Putative ABC transport system ATP-binding protein</fullName>
    </submittedName>
</protein>
<name>A0A1M6AQH1_9FIRM</name>
<keyword evidence="1" id="KW-0813">Transport</keyword>
<gene>
    <name evidence="5" type="ORF">SAMN05444373_1001128</name>
</gene>
<reference evidence="5 6" key="1">
    <citation type="submission" date="2016-11" db="EMBL/GenBank/DDBJ databases">
        <authorList>
            <person name="Varghese N."/>
            <person name="Submissions S."/>
        </authorList>
    </citation>
    <scope>NUCLEOTIDE SEQUENCE [LARGE SCALE GENOMIC DNA]</scope>
    <source>
        <strain evidence="5 6">DSM 19027</strain>
    </source>
</reference>
<proteinExistence type="predicted"/>
<evidence type="ECO:0000256" key="3">
    <source>
        <dbReference type="ARBA" id="ARBA00022840"/>
    </source>
</evidence>
<organism evidence="5 6">
    <name type="scientific">Thermoclostridium caenicola</name>
    <dbReference type="NCBI Taxonomy" id="659425"/>
    <lineage>
        <taxon>Bacteria</taxon>
        <taxon>Bacillati</taxon>
        <taxon>Bacillota</taxon>
        <taxon>Clostridia</taxon>
        <taxon>Eubacteriales</taxon>
        <taxon>Oscillospiraceae</taxon>
        <taxon>Thermoclostridium</taxon>
    </lineage>
</organism>
<evidence type="ECO:0000256" key="1">
    <source>
        <dbReference type="ARBA" id="ARBA00022448"/>
    </source>
</evidence>
<dbReference type="InterPro" id="IPR003439">
    <property type="entry name" value="ABC_transporter-like_ATP-bd"/>
</dbReference>
<keyword evidence="6" id="KW-1185">Reference proteome</keyword>
<dbReference type="Gene3D" id="3.40.50.300">
    <property type="entry name" value="P-loop containing nucleotide triphosphate hydrolases"/>
    <property type="match status" value="1"/>
</dbReference>
<dbReference type="PROSITE" id="PS50893">
    <property type="entry name" value="ABC_TRANSPORTER_2"/>
    <property type="match status" value="1"/>
</dbReference>
<dbReference type="SMART" id="SM00382">
    <property type="entry name" value="AAA"/>
    <property type="match status" value="1"/>
</dbReference>
<dbReference type="RefSeq" id="WP_149677394.1">
    <property type="nucleotide sequence ID" value="NZ_DAONMB010000083.1"/>
</dbReference>
<dbReference type="SUPFAM" id="SSF52540">
    <property type="entry name" value="P-loop containing nucleoside triphosphate hydrolases"/>
    <property type="match status" value="1"/>
</dbReference>
<dbReference type="InterPro" id="IPR017871">
    <property type="entry name" value="ABC_transporter-like_CS"/>
</dbReference>
<dbReference type="InterPro" id="IPR027417">
    <property type="entry name" value="P-loop_NTPase"/>
</dbReference>
<evidence type="ECO:0000313" key="6">
    <source>
        <dbReference type="Proteomes" id="UP000324781"/>
    </source>
</evidence>
<feature type="domain" description="ABC transporter" evidence="4">
    <location>
        <begin position="3"/>
        <end position="222"/>
    </location>
</feature>
<dbReference type="OrthoDB" id="9802264at2"/>
<accession>A0A1M6AQH1</accession>